<dbReference type="AlphaFoldDB" id="U5VYR6"/>
<accession>U5VYR6</accession>
<evidence type="ECO:0000259" key="1">
    <source>
        <dbReference type="Pfam" id="PF07883"/>
    </source>
</evidence>
<dbReference type="Gene3D" id="2.60.120.10">
    <property type="entry name" value="Jelly Rolls"/>
    <property type="match status" value="1"/>
</dbReference>
<organism evidence="2 3">
    <name type="scientific">Actinoplanes friuliensis DSM 7358</name>
    <dbReference type="NCBI Taxonomy" id="1246995"/>
    <lineage>
        <taxon>Bacteria</taxon>
        <taxon>Bacillati</taxon>
        <taxon>Actinomycetota</taxon>
        <taxon>Actinomycetes</taxon>
        <taxon>Micromonosporales</taxon>
        <taxon>Micromonosporaceae</taxon>
        <taxon>Actinoplanes</taxon>
    </lineage>
</organism>
<gene>
    <name evidence="2" type="ORF">AFR_18790</name>
</gene>
<dbReference type="STRING" id="1246995.AFR_18790"/>
<dbReference type="HOGENOM" id="CLU_149791_1_1_11"/>
<dbReference type="InterPro" id="IPR011051">
    <property type="entry name" value="RmlC_Cupin_sf"/>
</dbReference>
<dbReference type="KEGG" id="afs:AFR_18790"/>
<dbReference type="Proteomes" id="UP000017746">
    <property type="component" value="Chromosome"/>
</dbReference>
<dbReference type="PATRIC" id="fig|1246995.3.peg.3817"/>
<dbReference type="InterPro" id="IPR013096">
    <property type="entry name" value="Cupin_2"/>
</dbReference>
<dbReference type="OrthoDB" id="5072724at2"/>
<evidence type="ECO:0000313" key="2">
    <source>
        <dbReference type="EMBL" id="AGZ42034.1"/>
    </source>
</evidence>
<evidence type="ECO:0000313" key="3">
    <source>
        <dbReference type="Proteomes" id="UP000017746"/>
    </source>
</evidence>
<dbReference type="RefSeq" id="WP_023362407.1">
    <property type="nucleotide sequence ID" value="NC_022657.1"/>
</dbReference>
<dbReference type="EMBL" id="CP006272">
    <property type="protein sequence ID" value="AGZ42034.1"/>
    <property type="molecule type" value="Genomic_DNA"/>
</dbReference>
<feature type="domain" description="Cupin type-2" evidence="1">
    <location>
        <begin position="28"/>
        <end position="88"/>
    </location>
</feature>
<dbReference type="InterPro" id="IPR014710">
    <property type="entry name" value="RmlC-like_jellyroll"/>
</dbReference>
<dbReference type="eggNOG" id="COG1917">
    <property type="taxonomic scope" value="Bacteria"/>
</dbReference>
<name>U5VYR6_9ACTN</name>
<reference evidence="2 3" key="1">
    <citation type="journal article" date="2014" name="J. Biotechnol.">
        <title>Complete genome sequence of the actinobacterium Actinoplanes friuliensis HAG 010964, producer of the lipopeptide antibiotic friulimycin.</title>
        <authorList>
            <person name="Ruckert C."/>
            <person name="Szczepanowski R."/>
            <person name="Albersmeier A."/>
            <person name="Goesmann A."/>
            <person name="Fischer N."/>
            <person name="Steinkamper A."/>
            <person name="Puhler A."/>
            <person name="Biener R."/>
            <person name="Schwartz D."/>
            <person name="Kalinowski J."/>
        </authorList>
    </citation>
    <scope>NUCLEOTIDE SEQUENCE [LARGE SCALE GENOMIC DNA]</scope>
    <source>
        <strain evidence="2 3">DSM 7358</strain>
    </source>
</reference>
<keyword evidence="3" id="KW-1185">Reference proteome</keyword>
<dbReference type="SUPFAM" id="SSF51182">
    <property type="entry name" value="RmlC-like cupins"/>
    <property type="match status" value="1"/>
</dbReference>
<dbReference type="Pfam" id="PF07883">
    <property type="entry name" value="Cupin_2"/>
    <property type="match status" value="1"/>
</dbReference>
<protein>
    <recommendedName>
        <fullName evidence="1">Cupin type-2 domain-containing protein</fullName>
    </recommendedName>
</protein>
<sequence length="110" mass="12086">MEIVTEAGAYRPGYFEHLRTPDLSTGTYSIPAGGTDEQSPHTEDEIYVVTAGRARFRTPDRTVDVAAGTVIFVPAHEPHRFVDITEDLVTLVFFGPAEDTRKPAPVSEQP</sequence>
<proteinExistence type="predicted"/>